<feature type="domain" description="Major facilitator superfamily (MFS) profile" evidence="6">
    <location>
        <begin position="1"/>
        <end position="454"/>
    </location>
</feature>
<dbReference type="AlphaFoldDB" id="A0AAD8A5F6"/>
<dbReference type="Gene3D" id="1.20.1250.20">
    <property type="entry name" value="MFS general substrate transporter like domains"/>
    <property type="match status" value="1"/>
</dbReference>
<dbReference type="InterPro" id="IPR020846">
    <property type="entry name" value="MFS_dom"/>
</dbReference>
<dbReference type="Pfam" id="PF00083">
    <property type="entry name" value="Sugar_tr"/>
    <property type="match status" value="2"/>
</dbReference>
<feature type="transmembrane region" description="Helical" evidence="5">
    <location>
        <begin position="359"/>
        <end position="379"/>
    </location>
</feature>
<dbReference type="PROSITE" id="PS50850">
    <property type="entry name" value="MFS"/>
    <property type="match status" value="1"/>
</dbReference>
<feature type="transmembrane region" description="Helical" evidence="5">
    <location>
        <begin position="56"/>
        <end position="76"/>
    </location>
</feature>
<feature type="transmembrane region" description="Helical" evidence="5">
    <location>
        <begin position="327"/>
        <end position="347"/>
    </location>
</feature>
<feature type="transmembrane region" description="Helical" evidence="5">
    <location>
        <begin position="143"/>
        <end position="163"/>
    </location>
</feature>
<dbReference type="GO" id="GO:0016020">
    <property type="term" value="C:membrane"/>
    <property type="evidence" value="ECO:0007669"/>
    <property type="project" value="UniProtKB-SubCell"/>
</dbReference>
<keyword evidence="3 5" id="KW-1133">Transmembrane helix</keyword>
<keyword evidence="2 5" id="KW-0812">Transmembrane</keyword>
<accession>A0AAD8A5F6</accession>
<dbReference type="PANTHER" id="PTHR48021">
    <property type="match status" value="1"/>
</dbReference>
<keyword evidence="8" id="KW-1185">Reference proteome</keyword>
<dbReference type="Proteomes" id="UP001233999">
    <property type="component" value="Unassembled WGS sequence"/>
</dbReference>
<evidence type="ECO:0000313" key="7">
    <source>
        <dbReference type="EMBL" id="KAJ9592807.1"/>
    </source>
</evidence>
<name>A0AAD8A5F6_DIPPU</name>
<feature type="transmembrane region" description="Helical" evidence="5">
    <location>
        <begin position="263"/>
        <end position="286"/>
    </location>
</feature>
<reference evidence="7" key="1">
    <citation type="journal article" date="2023" name="IScience">
        <title>Live-bearing cockroach genome reveals convergent evolutionary mechanisms linked to viviparity in insects and beyond.</title>
        <authorList>
            <person name="Fouks B."/>
            <person name="Harrison M.C."/>
            <person name="Mikhailova A.A."/>
            <person name="Marchal E."/>
            <person name="English S."/>
            <person name="Carruthers M."/>
            <person name="Jennings E.C."/>
            <person name="Chiamaka E.L."/>
            <person name="Frigard R.A."/>
            <person name="Pippel M."/>
            <person name="Attardo G.M."/>
            <person name="Benoit J.B."/>
            <person name="Bornberg-Bauer E."/>
            <person name="Tobe S.S."/>
        </authorList>
    </citation>
    <scope>NUCLEOTIDE SEQUENCE</scope>
    <source>
        <strain evidence="7">Stay&amp;Tobe</strain>
    </source>
</reference>
<feature type="transmembrane region" description="Helical" evidence="5">
    <location>
        <begin position="431"/>
        <end position="450"/>
    </location>
</feature>
<sequence length="477" mass="52548">MSLGFPSVSLDELEDVDKLSEDESSWFASMLSVATIFGCLACGPLLDWLGRRKTLIIMNIPFIIGWTILCVAPSPAPLYMLYIGRVLTGIGSGMVSIPACVYIGEMATDRLRGVLVTWPSICMSIGVFLIYVIGLGIKSNWRLVAGVSISIPVVTITLIFIFLKESPKWLLTRGRIQEAEISFKWIRQVDENEKMPVEIREEFERLLEVTNKINEESIPPQISTISNVMEGKPTFSLNPKQTFCQRLSNFGRIFKRPDFWKPLLIHNLYFFFMQFGGIQVVQSYAADILESAGVRMDAYIASVILGAVQVLGGVAASIAFNKCGRRPISIISGAGMTLTMVGLGVYLEVSDGSEDLASIPLILMIGYIALEAVGFNLIPWGLLGELYPTKVAGIGGGITACMANLMGFAAIKFYPGFESYLRGDQPRDGGVFFFFGGVACVGTVFVFLFLPETFRKSLQEISQEFRHGSTKKRLLCC</sequence>
<evidence type="ECO:0000256" key="3">
    <source>
        <dbReference type="ARBA" id="ARBA00022989"/>
    </source>
</evidence>
<gene>
    <name evidence="7" type="ORF">L9F63_015529</name>
</gene>
<evidence type="ECO:0000313" key="8">
    <source>
        <dbReference type="Proteomes" id="UP001233999"/>
    </source>
</evidence>
<comment type="subcellular location">
    <subcellularLocation>
        <location evidence="1">Membrane</location>
        <topology evidence="1">Multi-pass membrane protein</topology>
    </subcellularLocation>
</comment>
<dbReference type="SUPFAM" id="SSF103473">
    <property type="entry name" value="MFS general substrate transporter"/>
    <property type="match status" value="1"/>
</dbReference>
<dbReference type="InterPro" id="IPR005828">
    <property type="entry name" value="MFS_sugar_transport-like"/>
</dbReference>
<dbReference type="InterPro" id="IPR036259">
    <property type="entry name" value="MFS_trans_sf"/>
</dbReference>
<feature type="transmembrane region" description="Helical" evidence="5">
    <location>
        <begin position="82"/>
        <end position="103"/>
    </location>
</feature>
<evidence type="ECO:0000256" key="2">
    <source>
        <dbReference type="ARBA" id="ARBA00022692"/>
    </source>
</evidence>
<dbReference type="EMBL" id="JASPKZ010003803">
    <property type="protein sequence ID" value="KAJ9592807.1"/>
    <property type="molecule type" value="Genomic_DNA"/>
</dbReference>
<protein>
    <recommendedName>
        <fullName evidence="6">Major facilitator superfamily (MFS) profile domain-containing protein</fullName>
    </recommendedName>
</protein>
<dbReference type="InterPro" id="IPR005829">
    <property type="entry name" value="Sugar_transporter_CS"/>
</dbReference>
<dbReference type="FunFam" id="1.20.1250.20:FF:000249">
    <property type="entry name" value="facilitated trehalose transporter Tret1"/>
    <property type="match status" value="1"/>
</dbReference>
<evidence type="ECO:0000256" key="4">
    <source>
        <dbReference type="ARBA" id="ARBA00023136"/>
    </source>
</evidence>
<feature type="transmembrane region" description="Helical" evidence="5">
    <location>
        <begin position="26"/>
        <end position="49"/>
    </location>
</feature>
<reference evidence="7" key="2">
    <citation type="submission" date="2023-05" db="EMBL/GenBank/DDBJ databases">
        <authorList>
            <person name="Fouks B."/>
        </authorList>
    </citation>
    <scope>NUCLEOTIDE SEQUENCE</scope>
    <source>
        <strain evidence="7">Stay&amp;Tobe</strain>
        <tissue evidence="7">Testes</tissue>
    </source>
</reference>
<feature type="transmembrane region" description="Helical" evidence="5">
    <location>
        <begin position="298"/>
        <end position="320"/>
    </location>
</feature>
<feature type="transmembrane region" description="Helical" evidence="5">
    <location>
        <begin position="391"/>
        <end position="411"/>
    </location>
</feature>
<dbReference type="PANTHER" id="PTHR48021:SF1">
    <property type="entry name" value="GH07001P-RELATED"/>
    <property type="match status" value="1"/>
</dbReference>
<proteinExistence type="predicted"/>
<dbReference type="PROSITE" id="PS00217">
    <property type="entry name" value="SUGAR_TRANSPORT_2"/>
    <property type="match status" value="1"/>
</dbReference>
<dbReference type="GO" id="GO:0022857">
    <property type="term" value="F:transmembrane transporter activity"/>
    <property type="evidence" value="ECO:0007669"/>
    <property type="project" value="InterPro"/>
</dbReference>
<evidence type="ECO:0000256" key="5">
    <source>
        <dbReference type="SAM" id="Phobius"/>
    </source>
</evidence>
<organism evidence="7 8">
    <name type="scientific">Diploptera punctata</name>
    <name type="common">Pacific beetle cockroach</name>
    <dbReference type="NCBI Taxonomy" id="6984"/>
    <lineage>
        <taxon>Eukaryota</taxon>
        <taxon>Metazoa</taxon>
        <taxon>Ecdysozoa</taxon>
        <taxon>Arthropoda</taxon>
        <taxon>Hexapoda</taxon>
        <taxon>Insecta</taxon>
        <taxon>Pterygota</taxon>
        <taxon>Neoptera</taxon>
        <taxon>Polyneoptera</taxon>
        <taxon>Dictyoptera</taxon>
        <taxon>Blattodea</taxon>
        <taxon>Blaberoidea</taxon>
        <taxon>Blaberidae</taxon>
        <taxon>Diplopterinae</taxon>
        <taxon>Diploptera</taxon>
    </lineage>
</organism>
<comment type="caution">
    <text evidence="7">The sequence shown here is derived from an EMBL/GenBank/DDBJ whole genome shotgun (WGS) entry which is preliminary data.</text>
</comment>
<keyword evidence="4 5" id="KW-0472">Membrane</keyword>
<evidence type="ECO:0000259" key="6">
    <source>
        <dbReference type="PROSITE" id="PS50850"/>
    </source>
</evidence>
<feature type="transmembrane region" description="Helical" evidence="5">
    <location>
        <begin position="115"/>
        <end position="137"/>
    </location>
</feature>
<dbReference type="InterPro" id="IPR050549">
    <property type="entry name" value="MFS_Trehalose_Transporter"/>
</dbReference>
<evidence type="ECO:0000256" key="1">
    <source>
        <dbReference type="ARBA" id="ARBA00004141"/>
    </source>
</evidence>